<dbReference type="InterPro" id="IPR035979">
    <property type="entry name" value="RBD_domain_sf"/>
</dbReference>
<evidence type="ECO:0000313" key="3">
    <source>
        <dbReference type="EMBL" id="CAL1704483.1"/>
    </source>
</evidence>
<evidence type="ECO:0000313" key="4">
    <source>
        <dbReference type="Proteomes" id="UP001497453"/>
    </source>
</evidence>
<protein>
    <recommendedName>
        <fullName evidence="2">RRM domain-containing protein</fullName>
    </recommendedName>
</protein>
<name>A0ABP1DBU0_9APHY</name>
<dbReference type="EMBL" id="OZ037946">
    <property type="protein sequence ID" value="CAL1704483.1"/>
    <property type="molecule type" value="Genomic_DNA"/>
</dbReference>
<dbReference type="Pfam" id="PF00076">
    <property type="entry name" value="RRM_1"/>
    <property type="match status" value="1"/>
</dbReference>
<dbReference type="CDD" id="cd00590">
    <property type="entry name" value="RRM_SF"/>
    <property type="match status" value="1"/>
</dbReference>
<keyword evidence="1" id="KW-0694">RNA-binding</keyword>
<keyword evidence="4" id="KW-1185">Reference proteome</keyword>
<proteinExistence type="predicted"/>
<dbReference type="Proteomes" id="UP001497453">
    <property type="component" value="Chromosome 3"/>
</dbReference>
<reference evidence="4" key="1">
    <citation type="submission" date="2024-04" db="EMBL/GenBank/DDBJ databases">
        <authorList>
            <person name="Shaw F."/>
            <person name="Minotto A."/>
        </authorList>
    </citation>
    <scope>NUCLEOTIDE SEQUENCE [LARGE SCALE GENOMIC DNA]</scope>
</reference>
<dbReference type="Gene3D" id="3.30.70.330">
    <property type="match status" value="1"/>
</dbReference>
<dbReference type="PROSITE" id="PS50102">
    <property type="entry name" value="RRM"/>
    <property type="match status" value="1"/>
</dbReference>
<evidence type="ECO:0000259" key="2">
    <source>
        <dbReference type="PROSITE" id="PS50102"/>
    </source>
</evidence>
<sequence>MDATALAKSLSRSAYRSRPPPYSRHIKLYNLPRTAIPADLRRLCAKNNLSNTEKFNLLYERFKPTGKGFVSFTSPEFTPNAVKTLQHAMVGGSRVEVELVSPNGMNQPGRTRGARGKAQAVERGLFLGDGPDAGLTRAGTNVLLTGLPGKSTADIIKQYVRTFKLAGYEDKGDVIKVDLPVSRMAVTASFVVRLASMSEAHRLVRRLHMTFYRSDLFFEKYPLKAHVIY</sequence>
<dbReference type="SMART" id="SM00360">
    <property type="entry name" value="RRM"/>
    <property type="match status" value="1"/>
</dbReference>
<organism evidence="3 4">
    <name type="scientific">Somion occarium</name>
    <dbReference type="NCBI Taxonomy" id="3059160"/>
    <lineage>
        <taxon>Eukaryota</taxon>
        <taxon>Fungi</taxon>
        <taxon>Dikarya</taxon>
        <taxon>Basidiomycota</taxon>
        <taxon>Agaricomycotina</taxon>
        <taxon>Agaricomycetes</taxon>
        <taxon>Polyporales</taxon>
        <taxon>Cerrenaceae</taxon>
        <taxon>Somion</taxon>
    </lineage>
</organism>
<evidence type="ECO:0000256" key="1">
    <source>
        <dbReference type="PROSITE-ProRule" id="PRU00176"/>
    </source>
</evidence>
<feature type="domain" description="RRM" evidence="2">
    <location>
        <begin position="24"/>
        <end position="102"/>
    </location>
</feature>
<dbReference type="InterPro" id="IPR012677">
    <property type="entry name" value="Nucleotide-bd_a/b_plait_sf"/>
</dbReference>
<dbReference type="SUPFAM" id="SSF54928">
    <property type="entry name" value="RNA-binding domain, RBD"/>
    <property type="match status" value="1"/>
</dbReference>
<gene>
    <name evidence="3" type="ORF">GFSPODELE1_LOCUS5022</name>
</gene>
<accession>A0ABP1DBU0</accession>
<dbReference type="InterPro" id="IPR000504">
    <property type="entry name" value="RRM_dom"/>
</dbReference>